<name>A0A6A4V537_AMPAM</name>
<protein>
    <recommendedName>
        <fullName evidence="3">Ionotropic glutamate receptor L-glutamate and glycine-binding domain-containing protein</fullName>
    </recommendedName>
</protein>
<sequence>MERLGPWPNTTGNAETLVVATFDYPPFTFVSPDQPGVVTGYLKELLEILADEVGVSLVYDTNNTVGDFGVQRPGRHVQRTVVGMLLAAVLLRLTVSLARPRHPEEAGTFGVISSFLHVYACVVQQGWSSTPTRWSPWLVMMAARLMSYIVYVEYTATLEFVERSDWSLLMQRGVAYSSDWKVGERGYYQLRLEGLCRQFFLLGSKACDLVTLPMRPVTSNAEMVQAGHGRYTPVFLTMQKGLKIRPKMDRVMRRMYETGTVHRFYRQWYWDATTMKCHSAGTLRALSIFDISGMFLVMPAGG</sequence>
<evidence type="ECO:0000313" key="1">
    <source>
        <dbReference type="EMBL" id="KAF0288785.1"/>
    </source>
</evidence>
<evidence type="ECO:0008006" key="3">
    <source>
        <dbReference type="Google" id="ProtNLM"/>
    </source>
</evidence>
<dbReference type="SUPFAM" id="SSF53850">
    <property type="entry name" value="Periplasmic binding protein-like II"/>
    <property type="match status" value="1"/>
</dbReference>
<dbReference type="OrthoDB" id="6347558at2759"/>
<comment type="caution">
    <text evidence="1">The sequence shown here is derived from an EMBL/GenBank/DDBJ whole genome shotgun (WGS) entry which is preliminary data.</text>
</comment>
<dbReference type="Proteomes" id="UP000440578">
    <property type="component" value="Unassembled WGS sequence"/>
</dbReference>
<organism evidence="1 2">
    <name type="scientific">Amphibalanus amphitrite</name>
    <name type="common">Striped barnacle</name>
    <name type="synonym">Balanus amphitrite</name>
    <dbReference type="NCBI Taxonomy" id="1232801"/>
    <lineage>
        <taxon>Eukaryota</taxon>
        <taxon>Metazoa</taxon>
        <taxon>Ecdysozoa</taxon>
        <taxon>Arthropoda</taxon>
        <taxon>Crustacea</taxon>
        <taxon>Multicrustacea</taxon>
        <taxon>Cirripedia</taxon>
        <taxon>Thoracica</taxon>
        <taxon>Thoracicalcarea</taxon>
        <taxon>Balanomorpha</taxon>
        <taxon>Balanoidea</taxon>
        <taxon>Balanidae</taxon>
        <taxon>Amphibalaninae</taxon>
        <taxon>Amphibalanus</taxon>
    </lineage>
</organism>
<proteinExistence type="predicted"/>
<accession>A0A6A4V537</accession>
<evidence type="ECO:0000313" key="2">
    <source>
        <dbReference type="Proteomes" id="UP000440578"/>
    </source>
</evidence>
<gene>
    <name evidence="1" type="ORF">FJT64_012813</name>
</gene>
<dbReference type="Gene3D" id="3.40.190.10">
    <property type="entry name" value="Periplasmic binding protein-like II"/>
    <property type="match status" value="1"/>
</dbReference>
<keyword evidence="2" id="KW-1185">Reference proteome</keyword>
<dbReference type="AlphaFoldDB" id="A0A6A4V537"/>
<reference evidence="1 2" key="1">
    <citation type="submission" date="2019-07" db="EMBL/GenBank/DDBJ databases">
        <title>Draft genome assembly of a fouling barnacle, Amphibalanus amphitrite (Darwin, 1854): The first reference genome for Thecostraca.</title>
        <authorList>
            <person name="Kim W."/>
        </authorList>
    </citation>
    <scope>NUCLEOTIDE SEQUENCE [LARGE SCALE GENOMIC DNA]</scope>
    <source>
        <strain evidence="1">SNU_AA5</strain>
        <tissue evidence="1">Soma without cirri and trophi</tissue>
    </source>
</reference>
<dbReference type="EMBL" id="VIIS01002078">
    <property type="protein sequence ID" value="KAF0288785.1"/>
    <property type="molecule type" value="Genomic_DNA"/>
</dbReference>